<feature type="region of interest" description="Disordered" evidence="10">
    <location>
        <begin position="411"/>
        <end position="445"/>
    </location>
</feature>
<evidence type="ECO:0000313" key="14">
    <source>
        <dbReference type="Proteomes" id="UP000694888"/>
    </source>
</evidence>
<gene>
    <name evidence="15" type="primary">LOC101849805</name>
</gene>
<keyword evidence="4" id="KW-0677">Repeat</keyword>
<dbReference type="PROSITE" id="PS01358">
    <property type="entry name" value="ZF_RANBP2_1"/>
    <property type="match status" value="1"/>
</dbReference>
<dbReference type="CDD" id="cd20351">
    <property type="entry name" value="Rcat_RBR_HOIP"/>
    <property type="match status" value="1"/>
</dbReference>
<evidence type="ECO:0000259" key="12">
    <source>
        <dbReference type="PROSITE" id="PS50199"/>
    </source>
</evidence>
<dbReference type="InterPro" id="IPR047540">
    <property type="entry name" value="BRcat_RBR_RNF31-like"/>
</dbReference>
<dbReference type="InterPro" id="IPR002867">
    <property type="entry name" value="IBR_dom"/>
</dbReference>
<evidence type="ECO:0000259" key="11">
    <source>
        <dbReference type="PROSITE" id="PS50089"/>
    </source>
</evidence>
<dbReference type="InterPro" id="IPR047542">
    <property type="entry name" value="Rcat_RBR_RNF31-like"/>
</dbReference>
<dbReference type="PANTHER" id="PTHR16004">
    <property type="entry name" value="RING FINGER PROTEIN 31-RELATED"/>
    <property type="match status" value="1"/>
</dbReference>
<dbReference type="Gene3D" id="1.10.8.10">
    <property type="entry name" value="DNA helicase RuvA subunit, C-terminal domain"/>
    <property type="match status" value="1"/>
</dbReference>
<evidence type="ECO:0000256" key="2">
    <source>
        <dbReference type="ARBA" id="ARBA00022679"/>
    </source>
</evidence>
<feature type="compositionally biased region" description="Low complexity" evidence="10">
    <location>
        <begin position="1208"/>
        <end position="1219"/>
    </location>
</feature>
<reference evidence="15" key="1">
    <citation type="submission" date="2025-08" db="UniProtKB">
        <authorList>
            <consortium name="RefSeq"/>
        </authorList>
    </citation>
    <scope>IDENTIFICATION</scope>
</reference>
<organism evidence="14 15">
    <name type="scientific">Aplysia californica</name>
    <name type="common">California sea hare</name>
    <dbReference type="NCBI Taxonomy" id="6500"/>
    <lineage>
        <taxon>Eukaryota</taxon>
        <taxon>Metazoa</taxon>
        <taxon>Spiralia</taxon>
        <taxon>Lophotrochozoa</taxon>
        <taxon>Mollusca</taxon>
        <taxon>Gastropoda</taxon>
        <taxon>Heterobranchia</taxon>
        <taxon>Euthyneura</taxon>
        <taxon>Tectipleura</taxon>
        <taxon>Aplysiida</taxon>
        <taxon>Aplysioidea</taxon>
        <taxon>Aplysiidae</taxon>
        <taxon>Aplysia</taxon>
    </lineage>
</organism>
<feature type="region of interest" description="Disordered" evidence="10">
    <location>
        <begin position="1158"/>
        <end position="1242"/>
    </location>
</feature>
<dbReference type="PROSITE" id="PS50199">
    <property type="entry name" value="ZF_RANBP2_2"/>
    <property type="match status" value="1"/>
</dbReference>
<evidence type="ECO:0000256" key="4">
    <source>
        <dbReference type="ARBA" id="ARBA00022737"/>
    </source>
</evidence>
<feature type="coiled-coil region" evidence="9">
    <location>
        <begin position="776"/>
        <end position="844"/>
    </location>
</feature>
<dbReference type="InterPro" id="IPR036443">
    <property type="entry name" value="Znf_RanBP2_sf"/>
</dbReference>
<keyword evidence="9" id="KW-0175">Coiled coil</keyword>
<feature type="domain" description="RING-type" evidence="11">
    <location>
        <begin position="1520"/>
        <end position="1569"/>
    </location>
</feature>
<evidence type="ECO:0000256" key="1">
    <source>
        <dbReference type="ARBA" id="ARBA00008278"/>
    </source>
</evidence>
<evidence type="ECO:0000256" key="3">
    <source>
        <dbReference type="ARBA" id="ARBA00022723"/>
    </source>
</evidence>
<dbReference type="Gene3D" id="2.30.30.380">
    <property type="entry name" value="Zn-finger domain of Sec23/24"/>
    <property type="match status" value="1"/>
</dbReference>
<keyword evidence="6" id="KW-0833">Ubl conjugation pathway</keyword>
<dbReference type="Gene3D" id="1.20.58.2190">
    <property type="match status" value="1"/>
</dbReference>
<dbReference type="PROSITE" id="PS51873">
    <property type="entry name" value="TRIAD"/>
    <property type="match status" value="1"/>
</dbReference>
<dbReference type="CDD" id="cd20337">
    <property type="entry name" value="BRcat_RBR_HOIP"/>
    <property type="match status" value="1"/>
</dbReference>
<feature type="compositionally biased region" description="Pro residues" evidence="10">
    <location>
        <begin position="944"/>
        <end position="954"/>
    </location>
</feature>
<dbReference type="InterPro" id="IPR057426">
    <property type="entry name" value="RNF31_UBA_3"/>
</dbReference>
<dbReference type="InterPro" id="IPR001841">
    <property type="entry name" value="Znf_RING"/>
</dbReference>
<comment type="similarity">
    <text evidence="1">Belongs to the RBR family.</text>
</comment>
<dbReference type="SMART" id="SM00647">
    <property type="entry name" value="IBR"/>
    <property type="match status" value="2"/>
</dbReference>
<feature type="domain" description="RanBP2-type" evidence="12">
    <location>
        <begin position="1030"/>
        <end position="1059"/>
    </location>
</feature>
<feature type="compositionally biased region" description="Polar residues" evidence="10">
    <location>
        <begin position="433"/>
        <end position="445"/>
    </location>
</feature>
<feature type="coiled-coil region" evidence="9">
    <location>
        <begin position="1128"/>
        <end position="1155"/>
    </location>
</feature>
<dbReference type="InterPro" id="IPR047541">
    <property type="entry name" value="RNF31_RBR_mRING-HC-like"/>
</dbReference>
<dbReference type="SUPFAM" id="SSF57845">
    <property type="entry name" value="B-box zinc-binding domain"/>
    <property type="match status" value="1"/>
</dbReference>
<feature type="region of interest" description="Disordered" evidence="10">
    <location>
        <begin position="908"/>
        <end position="961"/>
    </location>
</feature>
<dbReference type="RefSeq" id="XP_005111217.1">
    <property type="nucleotide sequence ID" value="XM_005111160.3"/>
</dbReference>
<dbReference type="InterPro" id="IPR026254">
    <property type="entry name" value="RNF31-like"/>
</dbReference>
<dbReference type="Pfam" id="PF18091">
    <property type="entry name" value="E3_UbLigase_RBR"/>
    <property type="match status" value="1"/>
</dbReference>
<keyword evidence="3" id="KW-0479">Metal-binding</keyword>
<feature type="domain" description="RING-type" evidence="13">
    <location>
        <begin position="1516"/>
        <end position="1742"/>
    </location>
</feature>
<evidence type="ECO:0000256" key="7">
    <source>
        <dbReference type="ARBA" id="ARBA00022833"/>
    </source>
</evidence>
<name>A0ABM0K8D3_APLCA</name>
<evidence type="ECO:0000259" key="13">
    <source>
        <dbReference type="PROSITE" id="PS51873"/>
    </source>
</evidence>
<dbReference type="InterPro" id="IPR001876">
    <property type="entry name" value="Znf_RanBP2"/>
</dbReference>
<evidence type="ECO:0000256" key="5">
    <source>
        <dbReference type="ARBA" id="ARBA00022771"/>
    </source>
</evidence>
<evidence type="ECO:0000256" key="9">
    <source>
        <dbReference type="SAM" id="Coils"/>
    </source>
</evidence>
<dbReference type="Pfam" id="PF16678">
    <property type="entry name" value="UBA_HOIP"/>
    <property type="match status" value="1"/>
</dbReference>
<dbReference type="Pfam" id="PF01485">
    <property type="entry name" value="IBR"/>
    <property type="match status" value="1"/>
</dbReference>
<keyword evidence="14" id="KW-1185">Reference proteome</keyword>
<dbReference type="InterPro" id="IPR032065">
    <property type="entry name" value="RNF31-UBA"/>
</dbReference>
<dbReference type="InterPro" id="IPR044066">
    <property type="entry name" value="TRIAD_supradom"/>
</dbReference>
<dbReference type="Pfam" id="PF22191">
    <property type="entry name" value="IBR_1"/>
    <property type="match status" value="1"/>
</dbReference>
<proteinExistence type="inferred from homology"/>
<dbReference type="Pfam" id="PF25163">
    <property type="entry name" value="UBA_RNF31"/>
    <property type="match status" value="1"/>
</dbReference>
<dbReference type="InterPro" id="IPR041031">
    <property type="entry name" value="RNF31_C"/>
</dbReference>
<evidence type="ECO:0000256" key="6">
    <source>
        <dbReference type="ARBA" id="ARBA00022786"/>
    </source>
</evidence>
<keyword evidence="2" id="KW-0808">Transferase</keyword>
<dbReference type="SUPFAM" id="SSF90209">
    <property type="entry name" value="Ran binding protein zinc finger-like"/>
    <property type="match status" value="1"/>
</dbReference>
<dbReference type="SMART" id="SM00547">
    <property type="entry name" value="ZnF_RBZ"/>
    <property type="match status" value="1"/>
</dbReference>
<evidence type="ECO:0000313" key="15">
    <source>
        <dbReference type="RefSeq" id="XP_005111217.1"/>
    </source>
</evidence>
<dbReference type="InterPro" id="IPR013083">
    <property type="entry name" value="Znf_RING/FYVE/PHD"/>
</dbReference>
<keyword evidence="5 8" id="KW-0863">Zinc-finger</keyword>
<dbReference type="Gene3D" id="3.30.40.10">
    <property type="entry name" value="Zinc/RING finger domain, C3HC4 (zinc finger)"/>
    <property type="match status" value="1"/>
</dbReference>
<dbReference type="SUPFAM" id="SSF57850">
    <property type="entry name" value="RING/U-box"/>
    <property type="match status" value="3"/>
</dbReference>
<sequence length="1884" mass="209648">MSQSVKKAFGFVWKTMMQQLSQDSTDEDRPLEDVRAEIVELIRTGQDPADVMEELILQDYQLNDKYAILDVKQLLKWNDEGMQGLQHVQQALGFILKYARHLTKALPERSQQWREIRFTNVHVESKIKPMKGFEAVLEQLGYTEPHQHGLRFPDGCEPDVRQVHNIIADIILFRKELGIYIQGNHPHHDYIDSLLTQNTKDELLAFKLSGQQCDEEEGMDMSLFPPTRQDTYRRPLRPAPPPPVQNVLPANSLEGGAATVKQSSSVDTIQASASVVETGNDNFGMSGNVLLDPDKTEVVSSTAQENTEEEVVECIQDLVDAGPDLPTGLNSSGGQHTSSSSFISKLVCDVCGDDAVAFCVECQRKTLCDGCNVRWHQHPHRRGHKIQQISTVSSFTLDGDGSGVLIDGAYGVSAQDKQGPQRVKVPSRKSPRNSDSPSQPDADYQANTMIPDQIAAGNDLYPGPSDHQLLDYQQHLHQQSRPHTPTPQLPGYVGGRQMAGQFRSEAPYPSSHYASPVVGGNVLGHTPPGPFSAQPNQMYPPQHQVLMGAHGAGEQPGLYGLEGLVYPSRVPYTHTSAATGPNMQQMLPQMPEYIAQQIHNQSAKTAHPSQGHFNMINNNNSNAANNPLLYGANRLDPAKSQPPYPYPMQGYPQTDTYPMQSLYPATRIQPHPNSERLSYPYPGVVPTVGSSSLCYMEYPSQQRPLLAPELAGNPVAMGGGTSLAPYPSHMHPVNNYDVKERRPSLHSSSSSVSTSSVSQSKFVARLMQESDPETKRRKCELHIENLQADIQDLDAEINDRMTDDDNEFIESEEFKDMSKRKSCLMKEKKMLENFRKQMDEETQVVKLNPQLHRHLQFQRAAAQQTIYYPPSLDQPIANLVNVHGSVKSQPDAAAPASNHVLTGTVPLAEVSSSTDRVQGQPREEKILNTAPQQVSQTPPKKAPHGPPPPRPPPISAVSSTAGAIRPPVQAAKVPVENSFSDETIPVAVEPRVAPPALPPRPNIPPPSAAWDDRLDITFPPPKISNTEIVKPKPWHCEHCTFINQASSHACEMCHKTSDNPQLVSITSSMSLSSEISTTELEEQTSDENSEFGSDRFIAMLSELNQDESQIHSNLIKSKEVGARIAGIQDEVMKEKKKAQQQFQQQQQQYQELYGQGGLPQFAGSAQPGNLQQLAASPRQASPSSQGAMLRAPSPSSLPSSGARNKVPSSTTDLTSSSASGDFQTPPSRVSPTPAGPAIGADGVAGEGTVEELLGRLDQAKLIDSVEAEGAQLAQWVKMADREGFEVDAMSIALAQCSLHSLDPVQWLRTNWTNNVTQVALRAGKKGREEDQNCVGELSLAEAKAAYMSCNGNIKEAVNLCVRNRKDLYGKLSALGEFPREEILDAMQQSCGDQAACEHFLQASKLYPFIGRIWAQRESECGDHFQLQNMTSSDMCRSFSTSVINHWDFQKIIRDKNVDLDRRTRMILVEGRLKSWGRAEMVISILDQGVPRTEVSLEDVVEAVRNCRDRQSALAYLQQECQICYATFPMSKIHSLNVCQCKLCAECLTLNFEVDIREKHVRQWTCPICSLPDLNDTDVASEYLHFLSMLLQPLIHEELHNLFETKIRDWHLQKDENFRWCAHCAAGFIADNRRLCMTCPACGLKTCYSCKKKWEDQHEGLTCEQFNQWKIDNDPTNQSVGLAKHLDQNGIDCPKCKMRFDLAKGGCMHFKCPECGHEFCSGCNEAYHHKNVCQKYKNCRQLGLHCHCPRDCFSYLRDNSVTQLQQLLKQNKVDFNVDIPSDQGDAQCPVMEQKELDRSSREEKCGKDTEPGHAGLCELHYKEYLTGIVNGHRIDPVSIMSQEEMLAMLRKYDVPVPNQKQNETPVVFAQRLVQVIREKLPLRRT</sequence>
<dbReference type="Proteomes" id="UP000694888">
    <property type="component" value="Unplaced"/>
</dbReference>
<evidence type="ECO:0000256" key="8">
    <source>
        <dbReference type="PROSITE-ProRule" id="PRU00322"/>
    </source>
</evidence>
<protein>
    <submittedName>
        <fullName evidence="15">E3 ubiquitin-protein ligase lubel</fullName>
    </submittedName>
</protein>
<dbReference type="PROSITE" id="PS50089">
    <property type="entry name" value="ZF_RING_2"/>
    <property type="match status" value="1"/>
</dbReference>
<feature type="compositionally biased region" description="Polar residues" evidence="10">
    <location>
        <begin position="1220"/>
        <end position="1230"/>
    </location>
</feature>
<evidence type="ECO:0000256" key="10">
    <source>
        <dbReference type="SAM" id="MobiDB-lite"/>
    </source>
</evidence>
<dbReference type="PANTHER" id="PTHR16004:SF2">
    <property type="entry name" value="E3 UBIQUITIN-PROTEIN LIGASE LUBEL"/>
    <property type="match status" value="1"/>
</dbReference>
<dbReference type="GeneID" id="101849805"/>
<accession>A0ABM0K8D3</accession>
<feature type="compositionally biased region" description="Low complexity" evidence="10">
    <location>
        <begin position="1170"/>
        <end position="1200"/>
    </location>
</feature>
<keyword evidence="7" id="KW-0862">Zinc</keyword>
<dbReference type="CDD" id="cd16631">
    <property type="entry name" value="mRING-HC-C4C4_RBR_HOIP"/>
    <property type="match status" value="1"/>
</dbReference>